<comment type="similarity">
    <text evidence="2 13">Belongs to the sodium:solute symporter (SSF) (TC 2.A.21) family.</text>
</comment>
<dbReference type="PANTHER" id="PTHR48086">
    <property type="entry name" value="SODIUM/PROLINE SYMPORTER-RELATED"/>
    <property type="match status" value="1"/>
</dbReference>
<keyword evidence="9" id="KW-0406">Ion transport</keyword>
<evidence type="ECO:0000256" key="12">
    <source>
        <dbReference type="ARBA" id="ARBA00033708"/>
    </source>
</evidence>
<dbReference type="EMBL" id="CAADFD010000025">
    <property type="protein sequence ID" value="VFJ56028.1"/>
    <property type="molecule type" value="Genomic_DNA"/>
</dbReference>
<feature type="transmembrane region" description="Helical" evidence="14">
    <location>
        <begin position="311"/>
        <end position="344"/>
    </location>
</feature>
<dbReference type="PANTHER" id="PTHR48086:SF3">
    <property type="entry name" value="SODIUM_PROLINE SYMPORTER"/>
    <property type="match status" value="1"/>
</dbReference>
<evidence type="ECO:0000313" key="15">
    <source>
        <dbReference type="EMBL" id="VFJ56028.1"/>
    </source>
</evidence>
<dbReference type="InterPro" id="IPR038377">
    <property type="entry name" value="Na/Glc_symporter_sf"/>
</dbReference>
<feature type="transmembrane region" description="Helical" evidence="14">
    <location>
        <begin position="365"/>
        <end position="387"/>
    </location>
</feature>
<dbReference type="GO" id="GO:0015293">
    <property type="term" value="F:symporter activity"/>
    <property type="evidence" value="ECO:0007669"/>
    <property type="project" value="UniProtKB-KW"/>
</dbReference>
<keyword evidence="7 14" id="KW-1133">Transmembrane helix</keyword>
<keyword evidence="10 14" id="KW-0472">Membrane</keyword>
<name>A0A450SPW6_9GAMM</name>
<feature type="transmembrane region" description="Helical" evidence="14">
    <location>
        <begin position="157"/>
        <end position="176"/>
    </location>
</feature>
<accession>A0A450SPW6</accession>
<evidence type="ECO:0000256" key="4">
    <source>
        <dbReference type="ARBA" id="ARBA00022475"/>
    </source>
</evidence>
<protein>
    <submittedName>
        <fullName evidence="15">Na+/proline symporter</fullName>
    </submittedName>
</protein>
<dbReference type="AlphaFoldDB" id="A0A450SPW6"/>
<evidence type="ECO:0000256" key="13">
    <source>
        <dbReference type="RuleBase" id="RU362091"/>
    </source>
</evidence>
<keyword evidence="8" id="KW-0915">Sodium</keyword>
<keyword evidence="11" id="KW-0739">Sodium transport</keyword>
<feature type="transmembrane region" description="Helical" evidence="14">
    <location>
        <begin position="429"/>
        <end position="449"/>
    </location>
</feature>
<reference evidence="15" key="1">
    <citation type="submission" date="2019-02" db="EMBL/GenBank/DDBJ databases">
        <authorList>
            <person name="Gruber-Vodicka R. H."/>
            <person name="Seah K. B. B."/>
        </authorList>
    </citation>
    <scope>NUCLEOTIDE SEQUENCE</scope>
    <source>
        <strain evidence="15">BECK_BZ106</strain>
    </source>
</reference>
<feature type="transmembrane region" description="Helical" evidence="14">
    <location>
        <begin position="268"/>
        <end position="291"/>
    </location>
</feature>
<evidence type="ECO:0000256" key="14">
    <source>
        <dbReference type="SAM" id="Phobius"/>
    </source>
</evidence>
<feature type="transmembrane region" description="Helical" evidence="14">
    <location>
        <begin position="125"/>
        <end position="145"/>
    </location>
</feature>
<dbReference type="Pfam" id="PF00474">
    <property type="entry name" value="SSF"/>
    <property type="match status" value="1"/>
</dbReference>
<proteinExistence type="inferred from homology"/>
<dbReference type="Gene3D" id="1.20.1730.10">
    <property type="entry name" value="Sodium/glucose cotransporter"/>
    <property type="match status" value="1"/>
</dbReference>
<keyword evidence="4" id="KW-1003">Cell membrane</keyword>
<evidence type="ECO:0000256" key="8">
    <source>
        <dbReference type="ARBA" id="ARBA00023053"/>
    </source>
</evidence>
<dbReference type="PROSITE" id="PS50283">
    <property type="entry name" value="NA_SOLUT_SYMP_3"/>
    <property type="match status" value="1"/>
</dbReference>
<evidence type="ECO:0000256" key="1">
    <source>
        <dbReference type="ARBA" id="ARBA00004651"/>
    </source>
</evidence>
<feature type="transmembrane region" description="Helical" evidence="14">
    <location>
        <begin position="48"/>
        <end position="73"/>
    </location>
</feature>
<feature type="transmembrane region" description="Helical" evidence="14">
    <location>
        <begin position="79"/>
        <end position="98"/>
    </location>
</feature>
<evidence type="ECO:0000256" key="2">
    <source>
        <dbReference type="ARBA" id="ARBA00006434"/>
    </source>
</evidence>
<evidence type="ECO:0000256" key="3">
    <source>
        <dbReference type="ARBA" id="ARBA00022448"/>
    </source>
</evidence>
<evidence type="ECO:0000256" key="7">
    <source>
        <dbReference type="ARBA" id="ARBA00022989"/>
    </source>
</evidence>
<dbReference type="InterPro" id="IPR001734">
    <property type="entry name" value="Na/solute_symporter"/>
</dbReference>
<evidence type="ECO:0000256" key="11">
    <source>
        <dbReference type="ARBA" id="ARBA00023201"/>
    </source>
</evidence>
<feature type="transmembrane region" description="Helical" evidence="14">
    <location>
        <begin position="183"/>
        <end position="205"/>
    </location>
</feature>
<comment type="subcellular location">
    <subcellularLocation>
        <location evidence="1">Cell membrane</location>
        <topology evidence="1">Multi-pass membrane protein</topology>
    </subcellularLocation>
</comment>
<evidence type="ECO:0000256" key="5">
    <source>
        <dbReference type="ARBA" id="ARBA00022692"/>
    </source>
</evidence>
<feature type="transmembrane region" description="Helical" evidence="14">
    <location>
        <begin position="399"/>
        <end position="417"/>
    </location>
</feature>
<gene>
    <name evidence="15" type="ORF">BECKFW1821B_GA0114236_102525</name>
</gene>
<feature type="transmembrane region" description="Helical" evidence="14">
    <location>
        <begin position="6"/>
        <end position="27"/>
    </location>
</feature>
<comment type="catalytic activity">
    <reaction evidence="12">
        <text>L-proline(in) + Na(+)(in) = L-proline(out) + Na(+)(out)</text>
        <dbReference type="Rhea" id="RHEA:28967"/>
        <dbReference type="ChEBI" id="CHEBI:29101"/>
        <dbReference type="ChEBI" id="CHEBI:60039"/>
    </reaction>
</comment>
<dbReference type="InterPro" id="IPR050277">
    <property type="entry name" value="Sodium:Solute_Symporter"/>
</dbReference>
<feature type="transmembrane region" description="Helical" evidence="14">
    <location>
        <begin position="225"/>
        <end position="247"/>
    </location>
</feature>
<keyword evidence="6" id="KW-0769">Symport</keyword>
<keyword evidence="3" id="KW-0813">Transport</keyword>
<feature type="transmembrane region" description="Helical" evidence="14">
    <location>
        <begin position="455"/>
        <end position="474"/>
    </location>
</feature>
<evidence type="ECO:0000256" key="10">
    <source>
        <dbReference type="ARBA" id="ARBA00023136"/>
    </source>
</evidence>
<dbReference type="GO" id="GO:0006814">
    <property type="term" value="P:sodium ion transport"/>
    <property type="evidence" value="ECO:0007669"/>
    <property type="project" value="UniProtKB-KW"/>
</dbReference>
<keyword evidence="5 14" id="KW-0812">Transmembrane</keyword>
<organism evidence="15">
    <name type="scientific">Candidatus Kentrum sp. FW</name>
    <dbReference type="NCBI Taxonomy" id="2126338"/>
    <lineage>
        <taxon>Bacteria</taxon>
        <taxon>Pseudomonadati</taxon>
        <taxon>Pseudomonadota</taxon>
        <taxon>Gammaproteobacteria</taxon>
        <taxon>Candidatus Kentrum</taxon>
    </lineage>
</organism>
<sequence>MNILDQQGLILLLAVFAAIMLGVTWLFGRGTGTPSVDGFILANRNVPWWLGGPSVAASWTWAIALMVSVQLAYENGFAGAFWFTAPNIAAVLIFIWLAPKLRAVLPEGYSLPEWMYHRTRSGQVVGIYLLVFAFYQVMAVTVQIYAGSHLLSAATGASVYMLMPVLLGITLAYTLISGLRASVVTDILQLAVLLLIGGATVWFVLSADGSTLSFSGVSGAGGVSTFEVSFMLTTGVITSIGLLSGAIGDQQLWQRALALRTRHVKAGFLFGALLFAVVPIGLSFIGFAGAGMGDALVFPAGVDSGLAGFVIVQQVAPMAIVIAFLLMILAGLSSTLDSGLMAWVSLTSLIRKRPWQTNRRENDHSLSVGASRLQMAFVAAIGLALAYAAELIPGFGLKYLWWFMNTMGASIAIPTLLSLTWPGLTAKGVVVGSLINLVIGLPVVAFASATGNNPLLASAYVGILLVSSVSCFVFRGRTDSIQPAAS</sequence>
<dbReference type="GO" id="GO:0005886">
    <property type="term" value="C:plasma membrane"/>
    <property type="evidence" value="ECO:0007669"/>
    <property type="project" value="UniProtKB-SubCell"/>
</dbReference>
<evidence type="ECO:0000256" key="6">
    <source>
        <dbReference type="ARBA" id="ARBA00022847"/>
    </source>
</evidence>
<evidence type="ECO:0000256" key="9">
    <source>
        <dbReference type="ARBA" id="ARBA00023065"/>
    </source>
</evidence>